<evidence type="ECO:0000313" key="2">
    <source>
        <dbReference type="Proteomes" id="UP000054776"/>
    </source>
</evidence>
<dbReference type="OrthoDB" id="10563133at2759"/>
<dbReference type="AlphaFoldDB" id="A0A0V1BEC5"/>
<proteinExistence type="predicted"/>
<reference evidence="1 2" key="1">
    <citation type="submission" date="2015-01" db="EMBL/GenBank/DDBJ databases">
        <title>Evolution of Trichinella species and genotypes.</title>
        <authorList>
            <person name="Korhonen P.K."/>
            <person name="Edoardo P."/>
            <person name="Giuseppe L.R."/>
            <person name="Gasser R.B."/>
        </authorList>
    </citation>
    <scope>NUCLEOTIDE SEQUENCE [LARGE SCALE GENOMIC DNA]</scope>
    <source>
        <strain evidence="1">ISS3</strain>
    </source>
</reference>
<accession>A0A0V1BEC5</accession>
<organism evidence="1 2">
    <name type="scientific">Trichinella spiralis</name>
    <name type="common">Trichina worm</name>
    <dbReference type="NCBI Taxonomy" id="6334"/>
    <lineage>
        <taxon>Eukaryota</taxon>
        <taxon>Metazoa</taxon>
        <taxon>Ecdysozoa</taxon>
        <taxon>Nematoda</taxon>
        <taxon>Enoplea</taxon>
        <taxon>Dorylaimia</taxon>
        <taxon>Trichinellida</taxon>
        <taxon>Trichinellidae</taxon>
        <taxon>Trichinella</taxon>
    </lineage>
</organism>
<protein>
    <submittedName>
        <fullName evidence="1">Uncharacterized protein</fullName>
    </submittedName>
</protein>
<sequence>MQIKFKKFKTNECLKIFLAQHSNFNNQKDEVHHSDPDGSSSTRECTELVIRSRRRDTGATPQSVQAKTEYGGVQFENQDDVSNIWMLLERRQQVLYQTFLVPPSSVQSSQGSRPALAFPRGLSFARQQPKNLRYATLAELTKRSITPRRQFRNQLPFYSLQCQSILEHLLLVVVNIWSDGNCGSSPMALTWNDHTTHFVTSPSVGYSKATISGSQRLTYMAMQPLWDFYNVMLQPNTTSYRRAF</sequence>
<dbReference type="Proteomes" id="UP000054776">
    <property type="component" value="Unassembled WGS sequence"/>
</dbReference>
<gene>
    <name evidence="1" type="ORF">T01_217</name>
</gene>
<evidence type="ECO:0000313" key="1">
    <source>
        <dbReference type="EMBL" id="KRY35183.1"/>
    </source>
</evidence>
<comment type="caution">
    <text evidence="1">The sequence shown here is derived from an EMBL/GenBank/DDBJ whole genome shotgun (WGS) entry which is preliminary data.</text>
</comment>
<dbReference type="EMBL" id="JYDH01000057">
    <property type="protein sequence ID" value="KRY35183.1"/>
    <property type="molecule type" value="Genomic_DNA"/>
</dbReference>
<keyword evidence="2" id="KW-1185">Reference proteome</keyword>
<name>A0A0V1BEC5_TRISP</name>
<dbReference type="InParanoid" id="A0A0V1BEC5"/>